<gene>
    <name evidence="10" type="ORF">OO013_16940</name>
</gene>
<evidence type="ECO:0000256" key="7">
    <source>
        <dbReference type="ARBA" id="ARBA00023136"/>
    </source>
</evidence>
<feature type="transmembrane region" description="Helical" evidence="8">
    <location>
        <begin position="92"/>
        <end position="111"/>
    </location>
</feature>
<keyword evidence="3" id="KW-0328">Glycosyltransferase</keyword>
<dbReference type="InterPro" id="IPR038731">
    <property type="entry name" value="RgtA/B/C-like"/>
</dbReference>
<dbReference type="Proteomes" id="UP001209885">
    <property type="component" value="Unassembled WGS sequence"/>
</dbReference>
<evidence type="ECO:0000256" key="3">
    <source>
        <dbReference type="ARBA" id="ARBA00022676"/>
    </source>
</evidence>
<evidence type="ECO:0000313" key="10">
    <source>
        <dbReference type="EMBL" id="MCX2745570.1"/>
    </source>
</evidence>
<feature type="transmembrane region" description="Helical" evidence="8">
    <location>
        <begin position="314"/>
        <end position="336"/>
    </location>
</feature>
<evidence type="ECO:0000256" key="5">
    <source>
        <dbReference type="ARBA" id="ARBA00022692"/>
    </source>
</evidence>
<feature type="transmembrane region" description="Helical" evidence="8">
    <location>
        <begin position="239"/>
        <end position="262"/>
    </location>
</feature>
<feature type="domain" description="Glycosyltransferase RgtA/B/C/D-like" evidence="9">
    <location>
        <begin position="50"/>
        <end position="206"/>
    </location>
</feature>
<feature type="transmembrane region" description="Helical" evidence="8">
    <location>
        <begin position="290"/>
        <end position="307"/>
    </location>
</feature>
<feature type="transmembrane region" description="Helical" evidence="8">
    <location>
        <begin position="7"/>
        <end position="26"/>
    </location>
</feature>
<feature type="transmembrane region" description="Helical" evidence="8">
    <location>
        <begin position="189"/>
        <end position="208"/>
    </location>
</feature>
<comment type="caution">
    <text evidence="10">The sequence shown here is derived from an EMBL/GenBank/DDBJ whole genome shotgun (WGS) entry which is preliminary data.</text>
</comment>
<dbReference type="RefSeq" id="WP_266058168.1">
    <property type="nucleotide sequence ID" value="NZ_JAPFQN010000010.1"/>
</dbReference>
<keyword evidence="7 8" id="KW-0472">Membrane</keyword>
<dbReference type="Pfam" id="PF13231">
    <property type="entry name" value="PMT_2"/>
    <property type="match status" value="1"/>
</dbReference>
<feature type="transmembrane region" description="Helical" evidence="8">
    <location>
        <begin position="267"/>
        <end position="284"/>
    </location>
</feature>
<evidence type="ECO:0000313" key="11">
    <source>
        <dbReference type="Proteomes" id="UP001209885"/>
    </source>
</evidence>
<dbReference type="InterPro" id="IPR050297">
    <property type="entry name" value="LipidA_mod_glycosyltrf_83"/>
</dbReference>
<keyword evidence="11" id="KW-1185">Reference proteome</keyword>
<evidence type="ECO:0000256" key="8">
    <source>
        <dbReference type="SAM" id="Phobius"/>
    </source>
</evidence>
<keyword evidence="2" id="KW-1003">Cell membrane</keyword>
<sequence>MKKKLSLLFFIILKFIIQYFAIHPVYELHRDEFLHLDQGLHLDWGYLSLPPVTSWISAIIFLLGNGEFWVKFFPALFGALTLYVTWKIIESLGGNLFACVLGALAIIFSVFARINTLFQPNSLDFLLWTTSYYFIIKYILSKENKWLYFLALSLGFGFLNKYNIVFLLLGLIPAFIITPQRKIFTNKHLYFAITLALLIISPNLIWQYTHSFPVLYHLDQLSRIQLVNVSTGDFIMTQFLFFFSALFIIIAGLTALIIFPLFSKLRVILWSFIFTMGLFIFFNAKSYYSIGLYPVLIAVGSVYLEKITLTKWKFYLRPAMVIVVVVLALPVLNYALPIYSPEAIIKNSEKYKELGLLRWEDGENHHIPQDFADMLGWKEMANKTQVAYNEINDPEHTLILCDNYGQAGAINYYAKDTRSQAVTFHADYVYWFPLENEIRHVILVKTEGDEDPERKREREFFDEVYLSGELKNEMAREYETKIWVLKNASVDVNEILKEEIKEEIDERKQ</sequence>
<keyword evidence="5 8" id="KW-0812">Transmembrane</keyword>
<feature type="transmembrane region" description="Helical" evidence="8">
    <location>
        <begin position="46"/>
        <end position="63"/>
    </location>
</feature>
<accession>A0ABT3RWP1</accession>
<evidence type="ECO:0000256" key="1">
    <source>
        <dbReference type="ARBA" id="ARBA00004651"/>
    </source>
</evidence>
<evidence type="ECO:0000259" key="9">
    <source>
        <dbReference type="Pfam" id="PF13231"/>
    </source>
</evidence>
<keyword evidence="6 8" id="KW-1133">Transmembrane helix</keyword>
<protein>
    <submittedName>
        <fullName evidence="10">Glycosyltransferase family 39 protein</fullName>
    </submittedName>
</protein>
<dbReference type="PANTHER" id="PTHR33908">
    <property type="entry name" value="MANNOSYLTRANSFERASE YKCB-RELATED"/>
    <property type="match status" value="1"/>
</dbReference>
<feature type="transmembrane region" description="Helical" evidence="8">
    <location>
        <begin position="146"/>
        <end position="177"/>
    </location>
</feature>
<keyword evidence="4" id="KW-0808">Transferase</keyword>
<evidence type="ECO:0000256" key="6">
    <source>
        <dbReference type="ARBA" id="ARBA00022989"/>
    </source>
</evidence>
<proteinExistence type="predicted"/>
<reference evidence="10 11" key="1">
    <citation type="submission" date="2022-11" db="EMBL/GenBank/DDBJ databases">
        <title>The characterization of three novel Bacteroidetes species and genomic analysis of their roles in tidal elemental geochemical cycles.</title>
        <authorList>
            <person name="Ma K."/>
        </authorList>
    </citation>
    <scope>NUCLEOTIDE SEQUENCE [LARGE SCALE GENOMIC DNA]</scope>
    <source>
        <strain evidence="10 11">M17</strain>
    </source>
</reference>
<dbReference type="EMBL" id="JAPFQN010000010">
    <property type="protein sequence ID" value="MCX2745570.1"/>
    <property type="molecule type" value="Genomic_DNA"/>
</dbReference>
<comment type="subcellular location">
    <subcellularLocation>
        <location evidence="1">Cell membrane</location>
        <topology evidence="1">Multi-pass membrane protein</topology>
    </subcellularLocation>
</comment>
<evidence type="ECO:0000256" key="2">
    <source>
        <dbReference type="ARBA" id="ARBA00022475"/>
    </source>
</evidence>
<name>A0ABT3RWP1_9BACT</name>
<organism evidence="10 11">
    <name type="scientific">Mangrovivirga halotolerans</name>
    <dbReference type="NCBI Taxonomy" id="2993936"/>
    <lineage>
        <taxon>Bacteria</taxon>
        <taxon>Pseudomonadati</taxon>
        <taxon>Bacteroidota</taxon>
        <taxon>Cytophagia</taxon>
        <taxon>Cytophagales</taxon>
        <taxon>Mangrovivirgaceae</taxon>
        <taxon>Mangrovivirga</taxon>
    </lineage>
</organism>
<evidence type="ECO:0000256" key="4">
    <source>
        <dbReference type="ARBA" id="ARBA00022679"/>
    </source>
</evidence>
<dbReference type="PANTHER" id="PTHR33908:SF11">
    <property type="entry name" value="MEMBRANE PROTEIN"/>
    <property type="match status" value="1"/>
</dbReference>